<dbReference type="PANTHER" id="PTHR33332">
    <property type="entry name" value="REVERSE TRANSCRIPTASE DOMAIN-CONTAINING PROTEIN"/>
    <property type="match status" value="1"/>
</dbReference>
<organism evidence="1 2">
    <name type="scientific">Mycteria americana</name>
    <name type="common">Wood stork</name>
    <dbReference type="NCBI Taxonomy" id="33587"/>
    <lineage>
        <taxon>Eukaryota</taxon>
        <taxon>Metazoa</taxon>
        <taxon>Chordata</taxon>
        <taxon>Craniata</taxon>
        <taxon>Vertebrata</taxon>
        <taxon>Euteleostomi</taxon>
        <taxon>Archelosauria</taxon>
        <taxon>Archosauria</taxon>
        <taxon>Dinosauria</taxon>
        <taxon>Saurischia</taxon>
        <taxon>Theropoda</taxon>
        <taxon>Coelurosauria</taxon>
        <taxon>Aves</taxon>
        <taxon>Neognathae</taxon>
        <taxon>Neoaves</taxon>
        <taxon>Aequornithes</taxon>
        <taxon>Ciconiiformes</taxon>
        <taxon>Ciconiidae</taxon>
        <taxon>Mycteria</taxon>
    </lineage>
</organism>
<comment type="caution">
    <text evidence="1">The sequence shown here is derived from an EMBL/GenBank/DDBJ whole genome shotgun (WGS) entry which is preliminary data.</text>
</comment>
<accession>A0AAN7MHY8</accession>
<evidence type="ECO:0000313" key="2">
    <source>
        <dbReference type="Proteomes" id="UP001333110"/>
    </source>
</evidence>
<evidence type="ECO:0000313" key="1">
    <source>
        <dbReference type="EMBL" id="KAK4806775.1"/>
    </source>
</evidence>
<sequence length="122" mass="13504">MQFNKGKGKVLPLGRNNPRHQYMLGAIQLESSLAEKDLGVLVDTRLNMSQQLALAAKRANGILWRKLVRNAPPSCANSLAILTWKDRDGPTVNEAASNLREHEENISSSLVSAVEKLSWKVQ</sequence>
<dbReference type="EMBL" id="JAUNZN010000033">
    <property type="protein sequence ID" value="KAK4806775.1"/>
    <property type="molecule type" value="Genomic_DNA"/>
</dbReference>
<keyword evidence="2" id="KW-1185">Reference proteome</keyword>
<protein>
    <submittedName>
        <fullName evidence="1">Uncharacterized protein</fullName>
    </submittedName>
</protein>
<reference evidence="1 2" key="1">
    <citation type="journal article" date="2023" name="J. Hered.">
        <title>Chromosome-level genome of the wood stork (Mycteria americana) provides insight into avian chromosome evolution.</title>
        <authorList>
            <person name="Flamio R. Jr."/>
            <person name="Ramstad K.M."/>
        </authorList>
    </citation>
    <scope>NUCLEOTIDE SEQUENCE [LARGE SCALE GENOMIC DNA]</scope>
    <source>
        <strain evidence="1">JAX WOST 10</strain>
    </source>
</reference>
<gene>
    <name evidence="1" type="ORF">QYF61_005571</name>
</gene>
<dbReference type="AlphaFoldDB" id="A0AAN7MHY8"/>
<proteinExistence type="predicted"/>
<name>A0AAN7MHY8_MYCAM</name>
<dbReference type="Proteomes" id="UP001333110">
    <property type="component" value="Unassembled WGS sequence"/>
</dbReference>